<evidence type="ECO:0000256" key="13">
    <source>
        <dbReference type="ARBA" id="ARBA00042699"/>
    </source>
</evidence>
<dbReference type="CDD" id="cd03880">
    <property type="entry name" value="M28_QC_like"/>
    <property type="match status" value="1"/>
</dbReference>
<comment type="catalytic activity">
    <reaction evidence="1">
        <text>N-terminal L-glutaminyl-[peptide] = N-terminal 5-oxo-L-prolyl-[peptide] + NH4(+)</text>
        <dbReference type="Rhea" id="RHEA:23652"/>
        <dbReference type="Rhea" id="RHEA-COMP:11736"/>
        <dbReference type="Rhea" id="RHEA-COMP:11846"/>
        <dbReference type="ChEBI" id="CHEBI:28938"/>
        <dbReference type="ChEBI" id="CHEBI:64722"/>
        <dbReference type="ChEBI" id="CHEBI:87215"/>
        <dbReference type="EC" id="2.3.2.5"/>
    </reaction>
</comment>
<evidence type="ECO:0000256" key="8">
    <source>
        <dbReference type="ARBA" id="ARBA00022723"/>
    </source>
</evidence>
<keyword evidence="11" id="KW-0012">Acyltransferase</keyword>
<dbReference type="PANTHER" id="PTHR12283:SF3">
    <property type="entry name" value="GLUTAMINYL-PEPTIDE CYCLOTRANSFERASE-LIKE PROTEIN"/>
    <property type="match status" value="1"/>
</dbReference>
<evidence type="ECO:0000256" key="2">
    <source>
        <dbReference type="ARBA" id="ARBA00004613"/>
    </source>
</evidence>
<proteinExistence type="inferred from homology"/>
<evidence type="ECO:0000256" key="1">
    <source>
        <dbReference type="ARBA" id="ARBA00000001"/>
    </source>
</evidence>
<comment type="subcellular location">
    <subcellularLocation>
        <location evidence="2">Secreted</location>
    </subcellularLocation>
</comment>
<comment type="caution">
    <text evidence="16">The sequence shown here is derived from an EMBL/GenBank/DDBJ whole genome shotgun (WGS) entry which is preliminary data.</text>
</comment>
<dbReference type="InterPro" id="IPR007484">
    <property type="entry name" value="Peptidase_M28"/>
</dbReference>
<sequence length="408" mass="45607">MSRSSRRYKPLQQSSGSGSLPRCERVWMPRARVLLVCLLGVLVLAVVLGVYLSNDTASGPVNHMPAADLTRERLSHKPTKCSPAQIRRLASQVDGIRLWETHMRPILIERLPGTQGSLAVQQHITSTLSSLSAGWSIELDSFQSSTPRGQVTFTNIVATLDPTVPRKLLLACHYDSKSLPPDPRAPEKVFLGASDSAVPCAMILELATSLDAQLKSLKQQKLPVSLQLVFFDGEESFEEWTATDSLYGSRHLAERMANTPHPAGSSHTTMLQAVDLFVLLDLLGGPDPLIANHFDNTARWFDRLISAEKRLHRQGLLMSHPSEQAYFRKDVYFGPVQDDHIPSFTKVSINTWWVPIHLLLWVPVLHVISTPFPPFWHTLDDTEENMHRPTAENLTKIMAVFLAEYLGF</sequence>
<reference evidence="16" key="1">
    <citation type="submission" date="2023-07" db="EMBL/GenBank/DDBJ databases">
        <title>Chromosome-level Genome Assembly of Striped Snakehead (Channa striata).</title>
        <authorList>
            <person name="Liu H."/>
        </authorList>
    </citation>
    <scope>NUCLEOTIDE SEQUENCE</scope>
    <source>
        <strain evidence="16">Gz</strain>
        <tissue evidence="16">Muscle</tissue>
    </source>
</reference>
<dbReference type="EC" id="2.3.2.5" evidence="4"/>
<keyword evidence="6" id="KW-0964">Secreted</keyword>
<evidence type="ECO:0000256" key="7">
    <source>
        <dbReference type="ARBA" id="ARBA00022679"/>
    </source>
</evidence>
<dbReference type="GO" id="GO:0016603">
    <property type="term" value="F:glutaminyl-peptide cyclotransferase activity"/>
    <property type="evidence" value="ECO:0007669"/>
    <property type="project" value="UniProtKB-EC"/>
</dbReference>
<evidence type="ECO:0000256" key="6">
    <source>
        <dbReference type="ARBA" id="ARBA00022525"/>
    </source>
</evidence>
<dbReference type="InterPro" id="IPR037457">
    <property type="entry name" value="M28_QC"/>
</dbReference>
<dbReference type="PANTHER" id="PTHR12283">
    <property type="entry name" value="GLUTAMINYL-PEPTIDE CYCLOTRANSFERASE"/>
    <property type="match status" value="1"/>
</dbReference>
<dbReference type="Pfam" id="PF04389">
    <property type="entry name" value="Peptidase_M28"/>
    <property type="match status" value="1"/>
</dbReference>
<dbReference type="Gene3D" id="3.40.630.10">
    <property type="entry name" value="Zn peptidases"/>
    <property type="match status" value="1"/>
</dbReference>
<evidence type="ECO:0000313" key="17">
    <source>
        <dbReference type="Proteomes" id="UP001187415"/>
    </source>
</evidence>
<comment type="similarity">
    <text evidence="3">Belongs to the glutaminyl-peptide cyclotransferase family.</text>
</comment>
<evidence type="ECO:0000256" key="4">
    <source>
        <dbReference type="ARBA" id="ARBA00012012"/>
    </source>
</evidence>
<name>A0AA88N2T1_CHASR</name>
<accession>A0AA88N2T1</accession>
<dbReference type="GO" id="GO:0008270">
    <property type="term" value="F:zinc ion binding"/>
    <property type="evidence" value="ECO:0007669"/>
    <property type="project" value="TreeGrafter"/>
</dbReference>
<protein>
    <recommendedName>
        <fullName evidence="5">Glutaminyl-peptide cyclotransferase</fullName>
        <ecNumber evidence="4">2.3.2.5</ecNumber>
    </recommendedName>
    <alternativeName>
        <fullName evidence="12">Glutaminyl cyclase</fullName>
    </alternativeName>
    <alternativeName>
        <fullName evidence="13">Glutaminyl-tRNA cyclotransferase</fullName>
    </alternativeName>
</protein>
<keyword evidence="7" id="KW-0808">Transferase</keyword>
<keyword evidence="9" id="KW-0862">Zinc</keyword>
<dbReference type="EMBL" id="JAUPFM010000007">
    <property type="protein sequence ID" value="KAK2847276.1"/>
    <property type="molecule type" value="Genomic_DNA"/>
</dbReference>
<keyword evidence="8" id="KW-0479">Metal-binding</keyword>
<evidence type="ECO:0000256" key="11">
    <source>
        <dbReference type="ARBA" id="ARBA00023315"/>
    </source>
</evidence>
<dbReference type="AlphaFoldDB" id="A0AA88N2T1"/>
<evidence type="ECO:0000313" key="16">
    <source>
        <dbReference type="EMBL" id="KAK2847276.1"/>
    </source>
</evidence>
<evidence type="ECO:0000256" key="9">
    <source>
        <dbReference type="ARBA" id="ARBA00022833"/>
    </source>
</evidence>
<dbReference type="Proteomes" id="UP001187415">
    <property type="component" value="Unassembled WGS sequence"/>
</dbReference>
<feature type="region of interest" description="Disordered" evidence="14">
    <location>
        <begin position="1"/>
        <end position="20"/>
    </location>
</feature>
<evidence type="ECO:0000256" key="10">
    <source>
        <dbReference type="ARBA" id="ARBA00023157"/>
    </source>
</evidence>
<organism evidence="16 17">
    <name type="scientific">Channa striata</name>
    <name type="common">Snakehead murrel</name>
    <name type="synonym">Ophicephalus striatus</name>
    <dbReference type="NCBI Taxonomy" id="64152"/>
    <lineage>
        <taxon>Eukaryota</taxon>
        <taxon>Metazoa</taxon>
        <taxon>Chordata</taxon>
        <taxon>Craniata</taxon>
        <taxon>Vertebrata</taxon>
        <taxon>Euteleostomi</taxon>
        <taxon>Actinopterygii</taxon>
        <taxon>Neopterygii</taxon>
        <taxon>Teleostei</taxon>
        <taxon>Neoteleostei</taxon>
        <taxon>Acanthomorphata</taxon>
        <taxon>Anabantaria</taxon>
        <taxon>Anabantiformes</taxon>
        <taxon>Channoidei</taxon>
        <taxon>Channidae</taxon>
        <taxon>Channa</taxon>
    </lineage>
</organism>
<dbReference type="SUPFAM" id="SSF53187">
    <property type="entry name" value="Zn-dependent exopeptidases"/>
    <property type="match status" value="1"/>
</dbReference>
<keyword evidence="17" id="KW-1185">Reference proteome</keyword>
<keyword evidence="10" id="KW-1015">Disulfide bond</keyword>
<evidence type="ECO:0000256" key="14">
    <source>
        <dbReference type="SAM" id="MobiDB-lite"/>
    </source>
</evidence>
<dbReference type="InterPro" id="IPR040234">
    <property type="entry name" value="QC/QCL"/>
</dbReference>
<gene>
    <name evidence="16" type="ORF">Q5P01_010275</name>
</gene>
<dbReference type="FunFam" id="3.40.630.10:FF:000029">
    <property type="entry name" value="Glutaminyl-peptide cyclotransferase"/>
    <property type="match status" value="1"/>
</dbReference>
<evidence type="ECO:0000259" key="15">
    <source>
        <dbReference type="Pfam" id="PF04389"/>
    </source>
</evidence>
<dbReference type="GO" id="GO:0005576">
    <property type="term" value="C:extracellular region"/>
    <property type="evidence" value="ECO:0007669"/>
    <property type="project" value="UniProtKB-SubCell"/>
</dbReference>
<evidence type="ECO:0000256" key="5">
    <source>
        <dbReference type="ARBA" id="ARBA00016861"/>
    </source>
</evidence>
<evidence type="ECO:0000256" key="12">
    <source>
        <dbReference type="ARBA" id="ARBA00033159"/>
    </source>
</evidence>
<feature type="domain" description="Peptidase M28" evidence="15">
    <location>
        <begin position="155"/>
        <end position="401"/>
    </location>
</feature>
<evidence type="ECO:0000256" key="3">
    <source>
        <dbReference type="ARBA" id="ARBA00006014"/>
    </source>
</evidence>